<proteinExistence type="predicted"/>
<dbReference type="AlphaFoldDB" id="A0A517YMI7"/>
<dbReference type="OrthoDB" id="66316at2"/>
<gene>
    <name evidence="1" type="ORF">ETAA8_65790</name>
</gene>
<name>A0A517YMI7_9BACT</name>
<evidence type="ECO:0000313" key="2">
    <source>
        <dbReference type="Proteomes" id="UP000315017"/>
    </source>
</evidence>
<protein>
    <submittedName>
        <fullName evidence="1">Uncharacterized protein</fullName>
    </submittedName>
</protein>
<dbReference type="KEGG" id="aagg:ETAA8_65790"/>
<dbReference type="InterPro" id="IPR045534">
    <property type="entry name" value="DUF6428"/>
</dbReference>
<dbReference type="Proteomes" id="UP000315017">
    <property type="component" value="Chromosome"/>
</dbReference>
<keyword evidence="2" id="KW-1185">Reference proteome</keyword>
<organism evidence="1 2">
    <name type="scientific">Anatilimnocola aggregata</name>
    <dbReference type="NCBI Taxonomy" id="2528021"/>
    <lineage>
        <taxon>Bacteria</taxon>
        <taxon>Pseudomonadati</taxon>
        <taxon>Planctomycetota</taxon>
        <taxon>Planctomycetia</taxon>
        <taxon>Pirellulales</taxon>
        <taxon>Pirellulaceae</taxon>
        <taxon>Anatilimnocola</taxon>
    </lineage>
</organism>
<evidence type="ECO:0000313" key="1">
    <source>
        <dbReference type="EMBL" id="QDU31421.1"/>
    </source>
</evidence>
<dbReference type="EMBL" id="CP036274">
    <property type="protein sequence ID" value="QDU31421.1"/>
    <property type="molecule type" value="Genomic_DNA"/>
</dbReference>
<accession>A0A517YMI7</accession>
<dbReference type="Pfam" id="PF20001">
    <property type="entry name" value="DUF6428"/>
    <property type="match status" value="1"/>
</dbReference>
<sequence>MNVQELQGLLEKHTESSLRLQLPTGEFIPDHFHVTEVGRVDKTFIDCGGTRRQTASCLLQTWTANDLDHRLESGKLAKILDLAKPVLGTGELPIEIEYGPQIAAQYVLSNVEVGPSALTFVLVGKQTDCLAKDKCGVGECSTPSCCC</sequence>
<dbReference type="RefSeq" id="WP_145098529.1">
    <property type="nucleotide sequence ID" value="NZ_CP036274.1"/>
</dbReference>
<reference evidence="1 2" key="1">
    <citation type="submission" date="2019-02" db="EMBL/GenBank/DDBJ databases">
        <title>Deep-cultivation of Planctomycetes and their phenomic and genomic characterization uncovers novel biology.</title>
        <authorList>
            <person name="Wiegand S."/>
            <person name="Jogler M."/>
            <person name="Boedeker C."/>
            <person name="Pinto D."/>
            <person name="Vollmers J."/>
            <person name="Rivas-Marin E."/>
            <person name="Kohn T."/>
            <person name="Peeters S.H."/>
            <person name="Heuer A."/>
            <person name="Rast P."/>
            <person name="Oberbeckmann S."/>
            <person name="Bunk B."/>
            <person name="Jeske O."/>
            <person name="Meyerdierks A."/>
            <person name="Storesund J.E."/>
            <person name="Kallscheuer N."/>
            <person name="Luecker S."/>
            <person name="Lage O.M."/>
            <person name="Pohl T."/>
            <person name="Merkel B.J."/>
            <person name="Hornburger P."/>
            <person name="Mueller R.-W."/>
            <person name="Bruemmer F."/>
            <person name="Labrenz M."/>
            <person name="Spormann A.M."/>
            <person name="Op den Camp H."/>
            <person name="Overmann J."/>
            <person name="Amann R."/>
            <person name="Jetten M.S.M."/>
            <person name="Mascher T."/>
            <person name="Medema M.H."/>
            <person name="Devos D.P."/>
            <person name="Kaster A.-K."/>
            <person name="Ovreas L."/>
            <person name="Rohde M."/>
            <person name="Galperin M.Y."/>
            <person name="Jogler C."/>
        </authorList>
    </citation>
    <scope>NUCLEOTIDE SEQUENCE [LARGE SCALE GENOMIC DNA]</scope>
    <source>
        <strain evidence="1 2">ETA_A8</strain>
    </source>
</reference>